<organism evidence="1 2">
    <name type="scientific">Streptomyces roseochromogenus subsp. oscitans DS 12.976</name>
    <dbReference type="NCBI Taxonomy" id="1352936"/>
    <lineage>
        <taxon>Bacteria</taxon>
        <taxon>Bacillati</taxon>
        <taxon>Actinomycetota</taxon>
        <taxon>Actinomycetes</taxon>
        <taxon>Kitasatosporales</taxon>
        <taxon>Streptomycetaceae</taxon>
        <taxon>Streptomyces</taxon>
    </lineage>
</organism>
<evidence type="ECO:0000313" key="2">
    <source>
        <dbReference type="Proteomes" id="UP000017984"/>
    </source>
</evidence>
<dbReference type="EMBL" id="AWQX01000005">
    <property type="protein sequence ID" value="EST36759.1"/>
    <property type="molecule type" value="Genomic_DNA"/>
</dbReference>
<dbReference type="AlphaFoldDB" id="V6L6C3"/>
<keyword evidence="2" id="KW-1185">Reference proteome</keyword>
<reference evidence="1 2" key="1">
    <citation type="journal article" date="2014" name="Genome Announc.">
        <title>Draft Genome Sequence of Streptomyces roseochromogenes subsp. oscitans DS 12.976, Producer of the Aminocoumarin Antibiotic Clorobiocin.</title>
        <authorList>
            <person name="Ruckert C."/>
            <person name="Kalinowski J."/>
            <person name="Heide L."/>
            <person name="Apel A.K."/>
        </authorList>
    </citation>
    <scope>NUCLEOTIDE SEQUENCE [LARGE SCALE GENOMIC DNA]</scope>
    <source>
        <strain evidence="1 2">DS 12.976</strain>
    </source>
</reference>
<name>V6L6C3_STRRC</name>
<proteinExistence type="predicted"/>
<protein>
    <submittedName>
        <fullName evidence="1">Uncharacterized protein</fullName>
    </submittedName>
</protein>
<sequence>MSTRQADSMAMMPIGTLTKEIQCQLMGRVRAPPARRPSEPSADWTKL</sequence>
<comment type="caution">
    <text evidence="1">The sequence shown here is derived from an EMBL/GenBank/DDBJ whole genome shotgun (WGS) entry which is preliminary data.</text>
</comment>
<evidence type="ECO:0000313" key="1">
    <source>
        <dbReference type="EMBL" id="EST36759.1"/>
    </source>
</evidence>
<gene>
    <name evidence="1" type="ORF">M878_00520</name>
</gene>
<accession>V6L6C3</accession>
<dbReference type="Proteomes" id="UP000017984">
    <property type="component" value="Chromosome"/>
</dbReference>
<dbReference type="HOGENOM" id="CLU_3173859_0_0_11"/>